<proteinExistence type="predicted"/>
<dbReference type="Proteomes" id="UP000095286">
    <property type="component" value="Unplaced"/>
</dbReference>
<name>A0AC35TVI6_9BILA</name>
<protein>
    <submittedName>
        <fullName evidence="2">Protein arginine N-methyltransferase</fullName>
    </submittedName>
</protein>
<dbReference type="WBParaSite" id="RSKR_0000470300.1">
    <property type="protein sequence ID" value="RSKR_0000470300.1"/>
    <property type="gene ID" value="RSKR_0000470300"/>
</dbReference>
<accession>A0AC35TVI6</accession>
<sequence length="647" mass="72926">MFKEEINHITGEREWRVTEGNDFDLAKEIAITGFGDMILDYDRNDGYEAGLISCISKKKANGEKANVVDIGTGTGLLSLMAARGGADSVKAVEVFKPMADIARKIFKECEYADKIKLITSRSTDLNRKDVGTKGNIIVAEVFDTELIGEGALRTFKEAFGVLVEKGSSVVPARATVFVVPFESAILRSFNKIDSINLDCSLFENCPGSHSVFDCQLSEMDLPDLVLLSDPIRVSHFNFEDPDSIIFDEVAVSVIKNETNQDHRLDGFIFWWDTDMTGNGDVIVSTVPNFIDPERHIWRDHWMPAVYYPPQDIVIKKNSELKVCCSHDEYSFWFNVGESSSKPACTCGMHMLFSRNSICRMNELSSDVQLLNLLSEDVKGKNVVCLNEGSLIGIFAAKDAKNVTILENNRHFHRILSDIIRDRELKNVELVDSIKSQDFDFILTEPFYMSAMLPWENLRYFFDKKKYCQNSKAETFLKKAYLKCVPLFTEHLWKIGAPVGIVSGFDLGEFDKVTQPAKKATTAIVEPHPLWEYSGVVAGDVQVLMEIDGHTQLSELECRQSIKIKNSDCNVIVFWMDWQYGTNKSIVRSTGIEGFKNSGRTVPQWNKFSKQGVFFIDKEMSDKLKEGHSIEATISMNAKGTLDFAFHS</sequence>
<organism evidence="1 2">
    <name type="scientific">Rhabditophanes sp. KR3021</name>
    <dbReference type="NCBI Taxonomy" id="114890"/>
    <lineage>
        <taxon>Eukaryota</taxon>
        <taxon>Metazoa</taxon>
        <taxon>Ecdysozoa</taxon>
        <taxon>Nematoda</taxon>
        <taxon>Chromadorea</taxon>
        <taxon>Rhabditida</taxon>
        <taxon>Tylenchina</taxon>
        <taxon>Panagrolaimomorpha</taxon>
        <taxon>Strongyloidoidea</taxon>
        <taxon>Alloionematidae</taxon>
        <taxon>Rhabditophanes</taxon>
    </lineage>
</organism>
<reference evidence="2" key="1">
    <citation type="submission" date="2016-11" db="UniProtKB">
        <authorList>
            <consortium name="WormBaseParasite"/>
        </authorList>
    </citation>
    <scope>IDENTIFICATION</scope>
    <source>
        <strain evidence="2">KR3021</strain>
    </source>
</reference>
<evidence type="ECO:0000313" key="2">
    <source>
        <dbReference type="WBParaSite" id="RSKR_0000470300.1"/>
    </source>
</evidence>
<evidence type="ECO:0000313" key="1">
    <source>
        <dbReference type="Proteomes" id="UP000095286"/>
    </source>
</evidence>